<protein>
    <recommendedName>
        <fullName evidence="1">DUF1980 domain-containing protein</fullName>
    </recommendedName>
</protein>
<dbReference type="EMBL" id="JBIRPU010000028">
    <property type="protein sequence ID" value="MFI0796475.1"/>
    <property type="molecule type" value="Genomic_DNA"/>
</dbReference>
<accession>A0ABW7SRZ1</accession>
<dbReference type="Pfam" id="PF21537">
    <property type="entry name" value="DUF1980_C"/>
    <property type="match status" value="1"/>
</dbReference>
<organism evidence="2 3">
    <name type="scientific">Micromonospora rubida</name>
    <dbReference type="NCBI Taxonomy" id="2697657"/>
    <lineage>
        <taxon>Bacteria</taxon>
        <taxon>Bacillati</taxon>
        <taxon>Actinomycetota</taxon>
        <taxon>Actinomycetes</taxon>
        <taxon>Micromonosporales</taxon>
        <taxon>Micromonosporaceae</taxon>
        <taxon>Micromonospora</taxon>
    </lineage>
</organism>
<name>A0ABW7SRZ1_9ACTN</name>
<reference evidence="2 3" key="1">
    <citation type="submission" date="2024-10" db="EMBL/GenBank/DDBJ databases">
        <title>The Natural Products Discovery Center: Release of the First 8490 Sequenced Strains for Exploring Actinobacteria Biosynthetic Diversity.</title>
        <authorList>
            <person name="Kalkreuter E."/>
            <person name="Kautsar S.A."/>
            <person name="Yang D."/>
            <person name="Bader C.D."/>
            <person name="Teijaro C.N."/>
            <person name="Fluegel L."/>
            <person name="Davis C.M."/>
            <person name="Simpson J.R."/>
            <person name="Lauterbach L."/>
            <person name="Steele A.D."/>
            <person name="Gui C."/>
            <person name="Meng S."/>
            <person name="Li G."/>
            <person name="Viehrig K."/>
            <person name="Ye F."/>
            <person name="Su P."/>
            <person name="Kiefer A.F."/>
            <person name="Nichols A."/>
            <person name="Cepeda A.J."/>
            <person name="Yan W."/>
            <person name="Fan B."/>
            <person name="Jiang Y."/>
            <person name="Adhikari A."/>
            <person name="Zheng C.-J."/>
            <person name="Schuster L."/>
            <person name="Cowan T.M."/>
            <person name="Smanski M.J."/>
            <person name="Chevrette M.G."/>
            <person name="De Carvalho L.P.S."/>
            <person name="Shen B."/>
        </authorList>
    </citation>
    <scope>NUCLEOTIDE SEQUENCE [LARGE SCALE GENOMIC DNA]</scope>
    <source>
        <strain evidence="2 3">NPDC021253</strain>
    </source>
</reference>
<dbReference type="InterPro" id="IPR048447">
    <property type="entry name" value="DUF1980_C"/>
</dbReference>
<sequence length="74" mass="8118">MLARMMLSCCAADGRPVKLGLTGDVPLGLPNDTWVGAAGRYSDRVGRDPVSDVEIPYLAVESWREVPVPRNQYE</sequence>
<evidence type="ECO:0000313" key="3">
    <source>
        <dbReference type="Proteomes" id="UP001611075"/>
    </source>
</evidence>
<proteinExistence type="predicted"/>
<feature type="domain" description="DUF1980" evidence="1">
    <location>
        <begin position="2"/>
        <end position="73"/>
    </location>
</feature>
<evidence type="ECO:0000259" key="1">
    <source>
        <dbReference type="Pfam" id="PF21537"/>
    </source>
</evidence>
<gene>
    <name evidence="2" type="ORF">ACH4OY_27880</name>
</gene>
<dbReference type="Proteomes" id="UP001611075">
    <property type="component" value="Unassembled WGS sequence"/>
</dbReference>
<evidence type="ECO:0000313" key="2">
    <source>
        <dbReference type="EMBL" id="MFI0796475.1"/>
    </source>
</evidence>
<keyword evidence="3" id="KW-1185">Reference proteome</keyword>
<dbReference type="RefSeq" id="WP_396684620.1">
    <property type="nucleotide sequence ID" value="NZ_JBIRPU010000028.1"/>
</dbReference>
<comment type="caution">
    <text evidence="2">The sequence shown here is derived from an EMBL/GenBank/DDBJ whole genome shotgun (WGS) entry which is preliminary data.</text>
</comment>